<dbReference type="InterPro" id="IPR011251">
    <property type="entry name" value="Luciferase-like_dom"/>
</dbReference>
<gene>
    <name evidence="6" type="ORF">SAMN05216588_107171</name>
</gene>
<accession>A0A1G8F7Z3</accession>
<dbReference type="GO" id="GO:0016705">
    <property type="term" value="F:oxidoreductase activity, acting on paired donors, with incorporation or reduction of molecular oxygen"/>
    <property type="evidence" value="ECO:0007669"/>
    <property type="project" value="InterPro"/>
</dbReference>
<dbReference type="Pfam" id="PF00296">
    <property type="entry name" value="Bac_luciferase"/>
    <property type="match status" value="1"/>
</dbReference>
<proteinExistence type="predicted"/>
<evidence type="ECO:0000256" key="1">
    <source>
        <dbReference type="ARBA" id="ARBA00022630"/>
    </source>
</evidence>
<dbReference type="PANTHER" id="PTHR30011">
    <property type="entry name" value="ALKANESULFONATE MONOOXYGENASE-RELATED"/>
    <property type="match status" value="1"/>
</dbReference>
<dbReference type="SUPFAM" id="SSF51679">
    <property type="entry name" value="Bacterial luciferase-like"/>
    <property type="match status" value="1"/>
</dbReference>
<evidence type="ECO:0000313" key="7">
    <source>
        <dbReference type="Proteomes" id="UP000198606"/>
    </source>
</evidence>
<evidence type="ECO:0000313" key="6">
    <source>
        <dbReference type="EMBL" id="SDH78241.1"/>
    </source>
</evidence>
<feature type="domain" description="Luciferase-like" evidence="5">
    <location>
        <begin position="50"/>
        <end position="253"/>
    </location>
</feature>
<dbReference type="RefSeq" id="WP_084304882.1">
    <property type="nucleotide sequence ID" value="NZ_FNDG01000007.1"/>
</dbReference>
<evidence type="ECO:0000256" key="2">
    <source>
        <dbReference type="ARBA" id="ARBA00022643"/>
    </source>
</evidence>
<dbReference type="NCBIfam" id="TIGR03571">
    <property type="entry name" value="lucif_BA3436"/>
    <property type="match status" value="1"/>
</dbReference>
<dbReference type="PANTHER" id="PTHR30011:SF16">
    <property type="entry name" value="C2H2 FINGER DOMAIN TRANSCRIPTION FACTOR (EUROFUNG)-RELATED"/>
    <property type="match status" value="1"/>
</dbReference>
<evidence type="ECO:0000259" key="5">
    <source>
        <dbReference type="Pfam" id="PF00296"/>
    </source>
</evidence>
<dbReference type="Proteomes" id="UP000198606">
    <property type="component" value="Unassembled WGS sequence"/>
</dbReference>
<dbReference type="EMBL" id="FNDG01000007">
    <property type="protein sequence ID" value="SDH78241.1"/>
    <property type="molecule type" value="Genomic_DNA"/>
</dbReference>
<organism evidence="6 7">
    <name type="scientific">Phytopseudomonas flavescens</name>
    <dbReference type="NCBI Taxonomy" id="29435"/>
    <lineage>
        <taxon>Bacteria</taxon>
        <taxon>Pseudomonadati</taxon>
        <taxon>Pseudomonadota</taxon>
        <taxon>Gammaproteobacteria</taxon>
        <taxon>Pseudomonadales</taxon>
        <taxon>Pseudomonadaceae</taxon>
        <taxon>Phytopseudomonas</taxon>
    </lineage>
</organism>
<dbReference type="GO" id="GO:0004497">
    <property type="term" value="F:monooxygenase activity"/>
    <property type="evidence" value="ECO:0007669"/>
    <property type="project" value="UniProtKB-KW"/>
</dbReference>
<keyword evidence="2" id="KW-0288">FMN</keyword>
<dbReference type="STRING" id="29435.SAMN05216588_107171"/>
<keyword evidence="4" id="KW-0503">Monooxygenase</keyword>
<dbReference type="InterPro" id="IPR036661">
    <property type="entry name" value="Luciferase-like_sf"/>
</dbReference>
<evidence type="ECO:0000256" key="4">
    <source>
        <dbReference type="ARBA" id="ARBA00023033"/>
    </source>
</evidence>
<dbReference type="Gene3D" id="3.20.20.30">
    <property type="entry name" value="Luciferase-like domain"/>
    <property type="match status" value="1"/>
</dbReference>
<protein>
    <submittedName>
        <fullName evidence="6">Luciferase-type oxidoreductase, BA3436 family</fullName>
    </submittedName>
</protein>
<keyword evidence="1" id="KW-0285">Flavoprotein</keyword>
<evidence type="ECO:0000256" key="3">
    <source>
        <dbReference type="ARBA" id="ARBA00023002"/>
    </source>
</evidence>
<reference evidence="6 7" key="1">
    <citation type="submission" date="2016-10" db="EMBL/GenBank/DDBJ databases">
        <authorList>
            <person name="de Groot N.N."/>
        </authorList>
    </citation>
    <scope>NUCLEOTIDE SEQUENCE [LARGE SCALE GENOMIC DNA]</scope>
    <source>
        <strain evidence="6 7">LMG 18387</strain>
    </source>
</reference>
<dbReference type="InterPro" id="IPR020020">
    <property type="entry name" value="Luciferase-type_oxidoreductase"/>
</dbReference>
<keyword evidence="3" id="KW-0560">Oxidoreductase</keyword>
<dbReference type="AlphaFoldDB" id="A0A1G8F7Z3"/>
<sequence>MPIKEEISSALDLIRIAGGMTVGIELPLDNDWSADGECRRKLSNRPRGVPDLSRQEELVCQVDTSGFSAIWMRDVPVFDPLRFGDAGSVYDPFVNLGFLAAVTRNVALGTAAIVLPLRHPLLVAKAAASVDVLANGRLILGVATGDRPVEFPLMGVDFDNRGEIFRNSVNEIRSAWLPGRMALDGVFAGEDLQLLPKPWRGTIPMVIAGQGRQSPEWIARNMQGIFVYPGSIEAMAAQVASWRQLRETVSMDPGVFISAFHLDLDENVSLDAIPHRFGARIGRHRLVDELHRFYAAGVDHLVLHLRNSHRPLDEVLDELAREVLPQVLPSSAPL</sequence>
<name>A0A1G8F7Z3_9GAMM</name>
<dbReference type="InterPro" id="IPR051260">
    <property type="entry name" value="Diverse_substr_monoxygenases"/>
</dbReference>